<dbReference type="RefSeq" id="WP_119728324.1">
    <property type="nucleotide sequence ID" value="NZ_JACJII010000001.1"/>
</dbReference>
<dbReference type="SUPFAM" id="SSF46689">
    <property type="entry name" value="Homeodomain-like"/>
    <property type="match status" value="1"/>
</dbReference>
<accession>A0A7W3MXC6</accession>
<dbReference type="EMBL" id="JACJII010000001">
    <property type="protein sequence ID" value="MBA9003648.1"/>
    <property type="molecule type" value="Genomic_DNA"/>
</dbReference>
<comment type="caution">
    <text evidence="2">The sequence shown here is derived from an EMBL/GenBank/DDBJ whole genome shotgun (WGS) entry which is preliminary data.</text>
</comment>
<dbReference type="Proteomes" id="UP000539313">
    <property type="component" value="Unassembled WGS sequence"/>
</dbReference>
<evidence type="ECO:0000313" key="2">
    <source>
        <dbReference type="EMBL" id="MBA9003648.1"/>
    </source>
</evidence>
<dbReference type="InterPro" id="IPR007367">
    <property type="entry name" value="DUF433"/>
</dbReference>
<gene>
    <name evidence="2" type="ORF">HNR21_002530</name>
</gene>
<sequence>MTEDLRFTSGLLNMSDAARYLGIPPETLRRWARGDESGGPILHALPPADRQATVTFISLAEAYVLEALRDAGVNPRKIRPALKRLQKEFSMEYVLVARELATDGIDVLWDFARTREGEGLIEARTGQRVMREIVEDYLQYLHWGADEFPQMMELRRFHPSKVVVDPHRSFGQPFFAGSRTRVADVAALLKAGEDPEVIVDELGVSPEDVRSAARVVLGGHAA</sequence>
<protein>
    <submittedName>
        <fullName evidence="2">Uncharacterized protein (DUF433 family)</fullName>
    </submittedName>
</protein>
<dbReference type="InterPro" id="IPR048708">
    <property type="entry name" value="VapB45-like_HTH"/>
</dbReference>
<evidence type="ECO:0000313" key="3">
    <source>
        <dbReference type="Proteomes" id="UP000539313"/>
    </source>
</evidence>
<dbReference type="Pfam" id="PF21321">
    <property type="entry name" value="HTH_66"/>
    <property type="match status" value="1"/>
</dbReference>
<organism evidence="2 3">
    <name type="scientific">Thermomonospora cellulosilytica</name>
    <dbReference type="NCBI Taxonomy" id="1411118"/>
    <lineage>
        <taxon>Bacteria</taxon>
        <taxon>Bacillati</taxon>
        <taxon>Actinomycetota</taxon>
        <taxon>Actinomycetes</taxon>
        <taxon>Streptosporangiales</taxon>
        <taxon>Thermomonosporaceae</taxon>
        <taxon>Thermomonospora</taxon>
    </lineage>
</organism>
<keyword evidence="3" id="KW-1185">Reference proteome</keyword>
<evidence type="ECO:0000259" key="1">
    <source>
        <dbReference type="Pfam" id="PF21321"/>
    </source>
</evidence>
<dbReference type="InterPro" id="IPR009057">
    <property type="entry name" value="Homeodomain-like_sf"/>
</dbReference>
<proteinExistence type="predicted"/>
<reference evidence="2 3" key="1">
    <citation type="submission" date="2020-08" db="EMBL/GenBank/DDBJ databases">
        <title>Sequencing the genomes of 1000 actinobacteria strains.</title>
        <authorList>
            <person name="Klenk H.-P."/>
        </authorList>
    </citation>
    <scope>NUCLEOTIDE SEQUENCE [LARGE SCALE GENOMIC DNA]</scope>
    <source>
        <strain evidence="2 3">DSM 45823</strain>
    </source>
</reference>
<dbReference type="InterPro" id="IPR036388">
    <property type="entry name" value="WH-like_DNA-bd_sf"/>
</dbReference>
<name>A0A7W3MXC6_9ACTN</name>
<dbReference type="Pfam" id="PF04255">
    <property type="entry name" value="DUF433"/>
    <property type="match status" value="1"/>
</dbReference>
<dbReference type="Gene3D" id="1.10.10.10">
    <property type="entry name" value="Winged helix-like DNA-binding domain superfamily/Winged helix DNA-binding domain"/>
    <property type="match status" value="1"/>
</dbReference>
<dbReference type="AlphaFoldDB" id="A0A7W3MXC6"/>
<feature type="domain" description="Putative antitoxin VapB45-like DNA-binding HTH" evidence="1">
    <location>
        <begin position="13"/>
        <end position="82"/>
    </location>
</feature>